<keyword evidence="4" id="KW-1185">Reference proteome</keyword>
<feature type="domain" description="2TM" evidence="2">
    <location>
        <begin position="11"/>
        <end position="85"/>
    </location>
</feature>
<dbReference type="Pfam" id="PF13239">
    <property type="entry name" value="2TM"/>
    <property type="match status" value="1"/>
</dbReference>
<dbReference type="RefSeq" id="WP_166224276.1">
    <property type="nucleotide sequence ID" value="NZ_CP049989.1"/>
</dbReference>
<dbReference type="Proteomes" id="UP000503162">
    <property type="component" value="Chromosome"/>
</dbReference>
<evidence type="ECO:0000256" key="1">
    <source>
        <dbReference type="SAM" id="Phobius"/>
    </source>
</evidence>
<keyword evidence="1" id="KW-1133">Transmembrane helix</keyword>
<dbReference type="AlphaFoldDB" id="A0A6G8ID78"/>
<evidence type="ECO:0000313" key="4">
    <source>
        <dbReference type="Proteomes" id="UP000503162"/>
    </source>
</evidence>
<accession>A0A6G8ID78</accession>
<keyword evidence="1" id="KW-0472">Membrane</keyword>
<organism evidence="3 4">
    <name type="scientific">Hydrogenophaga crocea</name>
    <dbReference type="NCBI Taxonomy" id="2716225"/>
    <lineage>
        <taxon>Bacteria</taxon>
        <taxon>Pseudomonadati</taxon>
        <taxon>Pseudomonadota</taxon>
        <taxon>Betaproteobacteria</taxon>
        <taxon>Burkholderiales</taxon>
        <taxon>Comamonadaceae</taxon>
        <taxon>Hydrogenophaga</taxon>
    </lineage>
</organism>
<name>A0A6G8ID78_9BURK</name>
<dbReference type="EMBL" id="CP049989">
    <property type="protein sequence ID" value="QIM51144.1"/>
    <property type="molecule type" value="Genomic_DNA"/>
</dbReference>
<feature type="transmembrane region" description="Helical" evidence="1">
    <location>
        <begin position="20"/>
        <end position="41"/>
    </location>
</feature>
<gene>
    <name evidence="3" type="ORF">G9Q37_02840</name>
</gene>
<keyword evidence="1" id="KW-0812">Transmembrane</keyword>
<reference evidence="3 4" key="1">
    <citation type="submission" date="2020-03" db="EMBL/GenBank/DDBJ databases">
        <title>Hydrogenophaga sp. nov. isolated from cyanobacterial mat.</title>
        <authorList>
            <person name="Thorat V."/>
            <person name="Kirdat K."/>
            <person name="Tiwarekar B."/>
            <person name="Costa E.D."/>
            <person name="Yadav A."/>
        </authorList>
    </citation>
    <scope>NUCLEOTIDE SEQUENCE [LARGE SCALE GENOMIC DNA]</scope>
    <source>
        <strain evidence="3 4">BA0156</strain>
    </source>
</reference>
<sequence>MNPLDHDLERTARRRVAARLGWTLHALVFLAVNAGLAWLSWRSGRDWAVFPAMGWGLGLLVHGLVVWVKLGGGGLHERWLAQERERLQQQRRA</sequence>
<protein>
    <submittedName>
        <fullName evidence="3">2TM domain-containing protein</fullName>
    </submittedName>
</protein>
<evidence type="ECO:0000259" key="2">
    <source>
        <dbReference type="Pfam" id="PF13239"/>
    </source>
</evidence>
<evidence type="ECO:0000313" key="3">
    <source>
        <dbReference type="EMBL" id="QIM51144.1"/>
    </source>
</evidence>
<feature type="transmembrane region" description="Helical" evidence="1">
    <location>
        <begin position="47"/>
        <end position="68"/>
    </location>
</feature>
<dbReference type="KEGG" id="hcz:G9Q37_02840"/>
<proteinExistence type="predicted"/>
<dbReference type="InterPro" id="IPR025698">
    <property type="entry name" value="2TM_dom"/>
</dbReference>